<dbReference type="InterPro" id="IPR004083">
    <property type="entry name" value="Raptor"/>
</dbReference>
<dbReference type="InterPro" id="IPR029347">
    <property type="entry name" value="Raptor_N"/>
</dbReference>
<keyword evidence="2" id="KW-0677">Repeat</keyword>
<evidence type="ECO:0000256" key="2">
    <source>
        <dbReference type="ARBA" id="ARBA00022737"/>
    </source>
</evidence>
<feature type="domain" description="Raptor N-terminal CASPase-like" evidence="4">
    <location>
        <begin position="207"/>
        <end position="341"/>
    </location>
</feature>
<proteinExistence type="predicted"/>
<protein>
    <recommendedName>
        <fullName evidence="4">Raptor N-terminal CASPase-like domain-containing protein</fullName>
    </recommendedName>
</protein>
<dbReference type="Proteomes" id="UP001470230">
    <property type="component" value="Unassembled WGS sequence"/>
</dbReference>
<evidence type="ECO:0000256" key="1">
    <source>
        <dbReference type="ARBA" id="ARBA00022574"/>
    </source>
</evidence>
<feature type="compositionally biased region" description="Acidic residues" evidence="3">
    <location>
        <begin position="932"/>
        <end position="945"/>
    </location>
</feature>
<dbReference type="SUPFAM" id="SSF48371">
    <property type="entry name" value="ARM repeat"/>
    <property type="match status" value="1"/>
</dbReference>
<feature type="compositionally biased region" description="Low complexity" evidence="3">
    <location>
        <begin position="911"/>
        <end position="929"/>
    </location>
</feature>
<evidence type="ECO:0000313" key="5">
    <source>
        <dbReference type="EMBL" id="KAK8891458.1"/>
    </source>
</evidence>
<comment type="caution">
    <text evidence="5">The sequence shown here is derived from an EMBL/GenBank/DDBJ whole genome shotgun (WGS) entry which is preliminary data.</text>
</comment>
<organism evidence="5 6">
    <name type="scientific">Tritrichomonas musculus</name>
    <dbReference type="NCBI Taxonomy" id="1915356"/>
    <lineage>
        <taxon>Eukaryota</taxon>
        <taxon>Metamonada</taxon>
        <taxon>Parabasalia</taxon>
        <taxon>Tritrichomonadida</taxon>
        <taxon>Tritrichomonadidae</taxon>
        <taxon>Tritrichomonas</taxon>
    </lineage>
</organism>
<feature type="region of interest" description="Disordered" evidence="3">
    <location>
        <begin position="906"/>
        <end position="955"/>
    </location>
</feature>
<accession>A0ABR2KJY3</accession>
<dbReference type="SUPFAM" id="SSF50978">
    <property type="entry name" value="WD40 repeat-like"/>
    <property type="match status" value="1"/>
</dbReference>
<name>A0ABR2KJY3_9EUKA</name>
<evidence type="ECO:0000259" key="4">
    <source>
        <dbReference type="SMART" id="SM01302"/>
    </source>
</evidence>
<keyword evidence="1" id="KW-0853">WD repeat</keyword>
<feature type="compositionally biased region" description="Basic and acidic residues" evidence="3">
    <location>
        <begin position="7"/>
        <end position="19"/>
    </location>
</feature>
<dbReference type="PANTHER" id="PTHR12848">
    <property type="entry name" value="REGULATORY-ASSOCIATED PROTEIN OF MTOR"/>
    <property type="match status" value="1"/>
</dbReference>
<feature type="region of interest" description="Disordered" evidence="3">
    <location>
        <begin position="1296"/>
        <end position="1327"/>
    </location>
</feature>
<dbReference type="Pfam" id="PF14538">
    <property type="entry name" value="Raptor_N"/>
    <property type="match status" value="1"/>
</dbReference>
<dbReference type="SMART" id="SM01302">
    <property type="entry name" value="Raptor_N"/>
    <property type="match status" value="1"/>
</dbReference>
<dbReference type="InterPro" id="IPR016024">
    <property type="entry name" value="ARM-type_fold"/>
</dbReference>
<feature type="region of interest" description="Disordered" evidence="3">
    <location>
        <begin position="1"/>
        <end position="20"/>
    </location>
</feature>
<evidence type="ECO:0000313" key="6">
    <source>
        <dbReference type="Proteomes" id="UP001470230"/>
    </source>
</evidence>
<dbReference type="EMBL" id="JAPFFF010000004">
    <property type="protein sequence ID" value="KAK8891458.1"/>
    <property type="molecule type" value="Genomic_DNA"/>
</dbReference>
<dbReference type="PANTHER" id="PTHR12848:SF16">
    <property type="entry name" value="REGULATORY-ASSOCIATED PROTEIN OF MTOR"/>
    <property type="match status" value="1"/>
</dbReference>
<sequence>MSTESSSSKEDMPFPHDRSNSSSNCFMTLKRAPRVPLYDDDDHYLQNENEEIENQNVDYPVCNYIDLFYKDFRNRNRIQYKNTNNYAYMQSNENKINEFCNNPNFSLNNSFCYSTPNVPTETIQIPKQINLRIGKVIVLLADLSALNLNGKKVQSKYIHSWKNISKIATVEANKFLEKFFTERYQKIVNIQHEMLHTKDNISIASARSKSANIYQIGTQYLAQNPTINITTSKQPRITSNSSAFGVVYPSPQPSVKIIVNWTNDISRGFFSKNCQISSNNTIRIFHYVGLGLSPPTEDSLYTLDFKDQKPTKMLISELNLSPPSLSIFDCDKAAILLDYFKNYDANTNGNSEKGLFSAFFATSKSEQLRIPSDMPQNLFSCILLSPKDAFSKITNINVKDKELFNELLTIFTESIGLDSLPTETFYSIFRGDPVVSTLWQNFFLAQRLMHKYGLQSQSYPELRDMSEHQLWYQFEYAMMSSATFSNEFNHSKKQTKSNTVSSTSRDNDIHSSAFNLNNTINDSSNDEYEPDYETGGYVPNFVNEVRRMNTFNYTNSVFLSPNPIYNLSNMYCISFDTLENPPSYVTAFIASLIIIPNLRKDIMARIARFMSKSPQNCVTMGKVLNYSILCQLYQGLDCNEDLYVDWCCVMSGFLLAVPSLASFFSMTIESNRFIKICLRITRNNAKNNARDNDNRNSNSNLNSDLSFDSNINNSNNNISLEKNMKIVRSLGISKNVNNFDVSQEDSLAVYDTFKTYSDAICVYLLSILVAVRDCPSSPICLINSELIKQFLPCIFTSSPILREWMVIFFHSAFTRNKIYLDVIGPMGFQSLTALLLFEKRKFTRAAAITVLISIMNEKNIIFNHTVMNSALKAAIDGSHIVRHTFLLFAAYYLQLSNRKLLEEGDDDYEINNDNNDNDNNNNYPPFYNENKNDDDDDDDIDEDSNDSSNGNYNEFTYATSNQYHKSYVKTNNEDKIINKILDDFIKNDNEKFNENSNMFQGQPKLKRLIKFLQNDPYPENRKLATEILNNEYSTPPLTRCQNYAVQIHRMAHTLLFSSQTDEKFAIRQRYCDNFFEDNISEMFELVDTESGPIHTIAFDLDHKTFCTASKKGEIVWGENRWKIGDNILIESICPLRGLAWAAISNEGIVYILRDGQKEPVDEFRPSMREIHRPNIDSNNNITVNEFSSAQQSNESNINNSFDNKQDVECATGVLCSSPDTPILFISQGNNEILAWDIEALLLVGRIDVEAPPKFMTMINGKLYVGLVNGVILQIGIKNGSFDKQLINTTNQVQSASADASASNSETASQSPSISSFTQQQNDNNFSDNDIDEYIYDEIDESEDKDVLSEEIYSSGDELFLYVRKRNEIFKNKNLLRIGNHKGLLFTMLDKGPLYFWENFEFPMQINDEMDKAQADFMVHPLYPIALLLNDSPLLIQVYEDAPFPLTTNRTHKCTCCCFDGDRPLCAIGYDDGSVAVWRIGKPDNNTINEQ</sequence>
<dbReference type="InterPro" id="IPR036322">
    <property type="entry name" value="WD40_repeat_dom_sf"/>
</dbReference>
<evidence type="ECO:0000256" key="3">
    <source>
        <dbReference type="SAM" id="MobiDB-lite"/>
    </source>
</evidence>
<reference evidence="5 6" key="1">
    <citation type="submission" date="2024-04" db="EMBL/GenBank/DDBJ databases">
        <title>Tritrichomonas musculus Genome.</title>
        <authorList>
            <person name="Alves-Ferreira E."/>
            <person name="Grigg M."/>
            <person name="Lorenzi H."/>
            <person name="Galac M."/>
        </authorList>
    </citation>
    <scope>NUCLEOTIDE SEQUENCE [LARGE SCALE GENOMIC DNA]</scope>
    <source>
        <strain evidence="5 6">EAF2021</strain>
    </source>
</reference>
<gene>
    <name evidence="5" type="ORF">M9Y10_028667</name>
</gene>
<keyword evidence="6" id="KW-1185">Reference proteome</keyword>